<dbReference type="SMART" id="SM00179">
    <property type="entry name" value="EGF_CA"/>
    <property type="match status" value="8"/>
</dbReference>
<dbReference type="InterPro" id="IPR006585">
    <property type="entry name" value="FTP1"/>
</dbReference>
<evidence type="ECO:0000256" key="5">
    <source>
        <dbReference type="ARBA" id="ARBA00022837"/>
    </source>
</evidence>
<evidence type="ECO:0000256" key="3">
    <source>
        <dbReference type="ARBA" id="ARBA00022729"/>
    </source>
</evidence>
<dbReference type="PANTHER" id="PTHR24050:SF27">
    <property type="entry name" value="FIBRILLIN-1"/>
    <property type="match status" value="1"/>
</dbReference>
<comment type="caution">
    <text evidence="10">The sequence shown here is derived from an EMBL/GenBank/DDBJ whole genome shotgun (WGS) entry which is preliminary data.</text>
</comment>
<dbReference type="InterPro" id="IPR008979">
    <property type="entry name" value="Galactose-bd-like_sf"/>
</dbReference>
<evidence type="ECO:0000313" key="10">
    <source>
        <dbReference type="EMBL" id="KAK2557645.1"/>
    </source>
</evidence>
<keyword evidence="6" id="KW-1015">Disulfide bond</keyword>
<dbReference type="SMART" id="SM00607">
    <property type="entry name" value="FTP"/>
    <property type="match status" value="1"/>
</dbReference>
<dbReference type="Gene3D" id="2.10.25.10">
    <property type="entry name" value="Laminin"/>
    <property type="match status" value="7"/>
</dbReference>
<evidence type="ECO:0000256" key="1">
    <source>
        <dbReference type="ARBA" id="ARBA00022536"/>
    </source>
</evidence>
<dbReference type="AlphaFoldDB" id="A0AAD9V1U7"/>
<dbReference type="InterPro" id="IPR024731">
    <property type="entry name" value="NELL2-like_EGF"/>
</dbReference>
<keyword evidence="2" id="KW-0479">Metal-binding</keyword>
<dbReference type="Pfam" id="PF12947">
    <property type="entry name" value="EGF_3"/>
    <property type="match status" value="1"/>
</dbReference>
<feature type="domain" description="EGF-like" evidence="9">
    <location>
        <begin position="834"/>
        <end position="875"/>
    </location>
</feature>
<dbReference type="GO" id="GO:0005509">
    <property type="term" value="F:calcium ion binding"/>
    <property type="evidence" value="ECO:0007669"/>
    <property type="project" value="InterPro"/>
</dbReference>
<dbReference type="InterPro" id="IPR001881">
    <property type="entry name" value="EGF-like_Ca-bd_dom"/>
</dbReference>
<dbReference type="Pfam" id="PF07645">
    <property type="entry name" value="EGF_CA"/>
    <property type="match status" value="6"/>
</dbReference>
<dbReference type="PROSITE" id="PS01186">
    <property type="entry name" value="EGF_2"/>
    <property type="match status" value="3"/>
</dbReference>
<proteinExistence type="predicted"/>
<dbReference type="EMBL" id="JARQWQ010000048">
    <property type="protein sequence ID" value="KAK2557645.1"/>
    <property type="molecule type" value="Genomic_DNA"/>
</dbReference>
<evidence type="ECO:0000313" key="11">
    <source>
        <dbReference type="Proteomes" id="UP001249851"/>
    </source>
</evidence>
<gene>
    <name evidence="10" type="ORF">P5673_020003</name>
</gene>
<reference evidence="10" key="2">
    <citation type="journal article" date="2023" name="Science">
        <title>Genomic signatures of disease resistance in endangered staghorn corals.</title>
        <authorList>
            <person name="Vollmer S.V."/>
            <person name="Selwyn J.D."/>
            <person name="Despard B.A."/>
            <person name="Roesel C.L."/>
        </authorList>
    </citation>
    <scope>NUCLEOTIDE SEQUENCE</scope>
    <source>
        <strain evidence="10">K2</strain>
    </source>
</reference>
<dbReference type="SUPFAM" id="SSF57184">
    <property type="entry name" value="Growth factor receptor domain"/>
    <property type="match status" value="1"/>
</dbReference>
<keyword evidence="1 8" id="KW-0245">EGF-like domain</keyword>
<dbReference type="Gene3D" id="2.60.120.260">
    <property type="entry name" value="Galactose-binding domain-like"/>
    <property type="match status" value="3"/>
</dbReference>
<evidence type="ECO:0000256" key="7">
    <source>
        <dbReference type="ARBA" id="ARBA00023180"/>
    </source>
</evidence>
<dbReference type="InterPro" id="IPR000742">
    <property type="entry name" value="EGF"/>
</dbReference>
<reference evidence="10" key="1">
    <citation type="journal article" date="2023" name="G3 (Bethesda)">
        <title>Whole genome assembly and annotation of the endangered Caribbean coral Acropora cervicornis.</title>
        <authorList>
            <person name="Selwyn J.D."/>
            <person name="Vollmer S.V."/>
        </authorList>
    </citation>
    <scope>NUCLEOTIDE SEQUENCE</scope>
    <source>
        <strain evidence="10">K2</strain>
    </source>
</reference>
<comment type="caution">
    <text evidence="8">Lacks conserved residue(s) required for the propagation of feature annotation.</text>
</comment>
<evidence type="ECO:0000259" key="9">
    <source>
        <dbReference type="PROSITE" id="PS50026"/>
    </source>
</evidence>
<dbReference type="InterPro" id="IPR052235">
    <property type="entry name" value="Nephronectin_domain"/>
</dbReference>
<name>A0AAD9V1U7_ACRCE</name>
<dbReference type="FunFam" id="2.10.25.10:FF:000005">
    <property type="entry name" value="Fibrillin 2"/>
    <property type="match status" value="1"/>
</dbReference>
<accession>A0AAD9V1U7</accession>
<dbReference type="Proteomes" id="UP001249851">
    <property type="component" value="Unassembled WGS sequence"/>
</dbReference>
<keyword evidence="3" id="KW-0732">Signal</keyword>
<dbReference type="PROSITE" id="PS50026">
    <property type="entry name" value="EGF_3"/>
    <property type="match status" value="6"/>
</dbReference>
<dbReference type="InterPro" id="IPR000152">
    <property type="entry name" value="EGF-type_Asp/Asn_hydroxyl_site"/>
</dbReference>
<feature type="domain" description="EGF-like" evidence="9">
    <location>
        <begin position="958"/>
        <end position="996"/>
    </location>
</feature>
<dbReference type="SUPFAM" id="SSF49785">
    <property type="entry name" value="Galactose-binding domain-like"/>
    <property type="match status" value="2"/>
</dbReference>
<evidence type="ECO:0000256" key="8">
    <source>
        <dbReference type="PROSITE-ProRule" id="PRU00076"/>
    </source>
</evidence>
<dbReference type="SUPFAM" id="SSF57196">
    <property type="entry name" value="EGF/Laminin"/>
    <property type="match status" value="3"/>
</dbReference>
<feature type="domain" description="EGF-like" evidence="9">
    <location>
        <begin position="1001"/>
        <end position="1043"/>
    </location>
</feature>
<dbReference type="PANTHER" id="PTHR24050">
    <property type="entry name" value="PA14 DOMAIN-CONTAINING PROTEIN"/>
    <property type="match status" value="1"/>
</dbReference>
<keyword evidence="5" id="KW-0106">Calcium</keyword>
<protein>
    <submittedName>
        <fullName evidence="10">Latent-transforming growth factor beta-binding protein 1</fullName>
    </submittedName>
</protein>
<dbReference type="InterPro" id="IPR018097">
    <property type="entry name" value="EGF_Ca-bd_CS"/>
</dbReference>
<keyword evidence="4" id="KW-0677">Repeat</keyword>
<keyword evidence="7" id="KW-0325">Glycoprotein</keyword>
<dbReference type="PROSITE" id="PS00010">
    <property type="entry name" value="ASX_HYDROXYL"/>
    <property type="match status" value="6"/>
</dbReference>
<dbReference type="InterPro" id="IPR049883">
    <property type="entry name" value="NOTCH1_EGF-like"/>
</dbReference>
<evidence type="ECO:0000256" key="4">
    <source>
        <dbReference type="ARBA" id="ARBA00022737"/>
    </source>
</evidence>
<evidence type="ECO:0000256" key="6">
    <source>
        <dbReference type="ARBA" id="ARBA00023157"/>
    </source>
</evidence>
<sequence length="1119" mass="124997">MVDEWPCGNTTFIEGRHKGSLGSGNLLCRQGLQVPEDQPMDYSCAESMLGRYVYIHEEGSPHVRLCEVAVFVNSKLCFLKEHGGENDRPSSKAKNETVRLIDLQGDKELHLTTFRQWVNGTKIKMQRNQSVLRTELIMDLPPREGSLRFGDRVILLVKRIEVENGTWSEDFQCGISENQTYLHGTVVKHQNTGRQLNASITGGFHEGQAVTGNVSLNCNRTFLRVPGADICDLEVSCPAFSHCDTKYIWSGWSPASYYCVCDIGYVPSVVRPGNYILPNENCLKKTVEPFIRHSRQNLALEMETQASSTDNYDGCKHNHCPKRLALSRFAVDGNSTTCFLSLKEHHPWFLLKLDRYHPIALIHVVLGAVDNERKKRVFVEGKNHTAEFLRSAVTDTREDVWSIASKTPGHNFLWGNGVKITGIDDHEEGILHLCEVQIYAETYANIASRHRTEFSKDGVKWKNGKTNLTAFYGHLGCFKSQWLKWRVVFGAHVRVAMVSILLENSTSSNITIKVVDVRMGTEVWINKPINSRMKLCDVEIFQTTIVNVAAGRPTYSPRGKNPELGVNQLIDRPFHASGSNESARWCVDLLVPMDIHLVRIITDAGYKRHHLTGLKILVDKAKMENGSCPEGTTVEELTYPTKKRVQSIVLPKNTNGRVVTLYLPGRKDLRFREVEIYNGALPGIDECTMPGGVCDSNFECVDTENSYSCVNLDSRALLHVCRGGFKYEIQKNATRCVDINECDDTSLFSCPKRTKCVNLQGNYTCECAPGHESTDSHKIRGLDLQCQVNNECAYAIIELSLYADPLDAVWDTCEEGVCLYQYTYFACHADTKININECERKPDECHMNATCTNLIGSYSCACRSGLRGDGKHLCTESEYCKNGTCRQEHRICKNIMGTKVCECKDGYKSEFPRCADINECLSDACGSNSICSNTKGSFHCKCKAGFQSTSGDGKDCSDINECAENILLCGSGAICKNKPATYECVCKEGFSLHKANMKCFETNECKEDPNICGPNTICRNLPGSYDCSCKEGFISWEGKLQCKDVDECWNNKNTCKNNSFCENTMGSYICKCKSGFRKHHSDQCEIILDATPIPILGSGPSLQLSATFTALGVLLCPGF</sequence>
<dbReference type="FunFam" id="2.10.25.10:FF:000038">
    <property type="entry name" value="Fibrillin 2"/>
    <property type="match status" value="4"/>
</dbReference>
<dbReference type="InterPro" id="IPR009030">
    <property type="entry name" value="Growth_fac_rcpt_cys_sf"/>
</dbReference>
<dbReference type="SMART" id="SM00181">
    <property type="entry name" value="EGF"/>
    <property type="match status" value="9"/>
</dbReference>
<feature type="domain" description="EGF-like" evidence="9">
    <location>
        <begin position="1044"/>
        <end position="1085"/>
    </location>
</feature>
<feature type="domain" description="EGF-like" evidence="9">
    <location>
        <begin position="738"/>
        <end position="777"/>
    </location>
</feature>
<feature type="domain" description="EGF-like" evidence="9">
    <location>
        <begin position="916"/>
        <end position="957"/>
    </location>
</feature>
<evidence type="ECO:0000256" key="2">
    <source>
        <dbReference type="ARBA" id="ARBA00022723"/>
    </source>
</evidence>
<dbReference type="PROSITE" id="PS01187">
    <property type="entry name" value="EGF_CA"/>
    <property type="match status" value="2"/>
</dbReference>
<keyword evidence="11" id="KW-1185">Reference proteome</keyword>
<dbReference type="CDD" id="cd00054">
    <property type="entry name" value="EGF_CA"/>
    <property type="match status" value="6"/>
</dbReference>
<organism evidence="10 11">
    <name type="scientific">Acropora cervicornis</name>
    <name type="common">Staghorn coral</name>
    <dbReference type="NCBI Taxonomy" id="6130"/>
    <lineage>
        <taxon>Eukaryota</taxon>
        <taxon>Metazoa</taxon>
        <taxon>Cnidaria</taxon>
        <taxon>Anthozoa</taxon>
        <taxon>Hexacorallia</taxon>
        <taxon>Scleractinia</taxon>
        <taxon>Astrocoeniina</taxon>
        <taxon>Acroporidae</taxon>
        <taxon>Acropora</taxon>
    </lineage>
</organism>